<dbReference type="GeneID" id="24607037"/>
<reference evidence="2 3" key="1">
    <citation type="submission" date="2014-07" db="EMBL/GenBank/DDBJ databases">
        <title>Complete Genome of Bacillus megaterium Myophage Mater.</title>
        <authorList>
            <person name="Lancaster J.C."/>
            <person name="Hodde M.K."/>
            <person name="Hernandez A.C."/>
            <person name="Everett G.F.K."/>
        </authorList>
    </citation>
    <scope>NUCLEOTIDE SEQUENCE [LARGE SCALE GENOMIC DNA]</scope>
</reference>
<organism evidence="2 3">
    <name type="scientific">Bacillus phage Mater</name>
    <dbReference type="NCBI Taxonomy" id="1540090"/>
    <lineage>
        <taxon>Viruses</taxon>
        <taxon>Duplodnaviria</taxon>
        <taxon>Heunggongvirae</taxon>
        <taxon>Uroviricota</taxon>
        <taxon>Caudoviricetes</taxon>
        <taxon>Herelleviridae</taxon>
        <taxon>Bastillevirinae</taxon>
        <taxon>Matervirus</taxon>
        <taxon>Matervirus mater</taxon>
    </lineage>
</organism>
<dbReference type="EMBL" id="KM236245">
    <property type="protein sequence ID" value="AIW03295.1"/>
    <property type="molecule type" value="Genomic_DNA"/>
</dbReference>
<dbReference type="PANTHER" id="PTHR32114:SF2">
    <property type="entry name" value="ABC TRANSPORTER ABCH.3"/>
    <property type="match status" value="1"/>
</dbReference>
<keyword evidence="2" id="KW-0269">Exonuclease</keyword>
<sequence length="633" mass="72289">MEWTKVYAQNFLSFEEIILDLKDRGIVLVEGVNLTSSKFRSNGSGKSSLLEPILYGAYDTTSKGLKADDIINRQAGKNTVVILEGTKGKDKYRIERYRKHTKHKNKVKLFCNNEEITAKSAADTNKMIQDLIGVDYNTFVNSIMFSQGSGAGRFAIATDKEKKEILENLVNLQIYVNAQEIAKNRVKAKQAEIDEKKREIERLDWDLSNITSREQEDQQRYQTTKNMIEQEEQSYLDKKEEMEQYIQTQGAVKLQLIDEVTKLQAELEKVSSVNVANPHQERVDKLTQALNICRNKKSELTYQQNEIVKKYQQLKTNTNCPVCGNLLDEAHREKEMEDLKEQLRPIVIELNNTNQTIEQFEAAYNETYQLYAQVKADQDNVVSEYRALTNQIAAKEQQIQQYGNQLEAYRTQLSNIQGTINKLKNVPEPTPRENERLSIQEKKQALREQMLALEKDKTKLENTVKIFSNSGVKSHVLDLVTPFLNEQGNKYLAMLSGPDMELTFSTQTPKKDGEMTEKFDVKLTNSVGGDNYKANSEGEKKRADISIALALQDLVMSRAESPVNFVVYDEVFDALDSVGAENVVTLLKERQKTIKTIFVITHSEHLKPLFDKTITVTKNKNGISTLDEGEKMT</sequence>
<evidence type="ECO:0000256" key="1">
    <source>
        <dbReference type="SAM" id="Coils"/>
    </source>
</evidence>
<accession>A0A0A0RMK7</accession>
<feature type="coiled-coil region" evidence="1">
    <location>
        <begin position="378"/>
        <end position="463"/>
    </location>
</feature>
<evidence type="ECO:0000313" key="2">
    <source>
        <dbReference type="EMBL" id="AIW03295.1"/>
    </source>
</evidence>
<proteinExistence type="predicted"/>
<keyword evidence="1" id="KW-0175">Coiled coil</keyword>
<protein>
    <submittedName>
        <fullName evidence="2">Exonuclease I</fullName>
    </submittedName>
</protein>
<keyword evidence="2" id="KW-0540">Nuclease</keyword>
<dbReference type="KEGG" id="vg:24607037"/>
<dbReference type="GO" id="GO:0004527">
    <property type="term" value="F:exonuclease activity"/>
    <property type="evidence" value="ECO:0007669"/>
    <property type="project" value="UniProtKB-KW"/>
</dbReference>
<keyword evidence="2" id="KW-0378">Hydrolase</keyword>
<dbReference type="PANTHER" id="PTHR32114">
    <property type="entry name" value="ABC TRANSPORTER ABCH.3"/>
    <property type="match status" value="1"/>
</dbReference>
<gene>
    <name evidence="2" type="ORF">CPT_Mater138</name>
</gene>
<dbReference type="Gene3D" id="1.10.287.510">
    <property type="entry name" value="Helix hairpin bin"/>
    <property type="match status" value="1"/>
</dbReference>
<name>A0A0A0RMK7_9CAUD</name>
<dbReference type="RefSeq" id="YP_009151097.1">
    <property type="nucleotide sequence ID" value="NC_027366.1"/>
</dbReference>
<dbReference type="SUPFAM" id="SSF75712">
    <property type="entry name" value="Rad50 coiled-coil Zn hook"/>
    <property type="match status" value="1"/>
</dbReference>
<dbReference type="SUPFAM" id="SSF52540">
    <property type="entry name" value="P-loop containing nucleoside triphosphate hydrolases"/>
    <property type="match status" value="1"/>
</dbReference>
<keyword evidence="3" id="KW-1185">Reference proteome</keyword>
<feature type="coiled-coil region" evidence="1">
    <location>
        <begin position="179"/>
        <end position="248"/>
    </location>
</feature>
<evidence type="ECO:0000313" key="3">
    <source>
        <dbReference type="Proteomes" id="UP000030206"/>
    </source>
</evidence>
<dbReference type="Gene3D" id="3.40.50.300">
    <property type="entry name" value="P-loop containing nucleotide triphosphate hydrolases"/>
    <property type="match status" value="2"/>
</dbReference>
<dbReference type="InterPro" id="IPR027417">
    <property type="entry name" value="P-loop_NTPase"/>
</dbReference>
<dbReference type="OrthoDB" id="6017at10239"/>
<dbReference type="Proteomes" id="UP000030206">
    <property type="component" value="Segment"/>
</dbReference>